<evidence type="ECO:0000313" key="7">
    <source>
        <dbReference type="EMBL" id="EDO05129.1"/>
    </source>
</evidence>
<gene>
    <name evidence="7" type="ORF">BBOV_I000350</name>
</gene>
<evidence type="ECO:0000313" key="8">
    <source>
        <dbReference type="Proteomes" id="UP000002173"/>
    </source>
</evidence>
<dbReference type="Gene3D" id="1.10.510.10">
    <property type="entry name" value="Transferase(Phosphotransferase) domain 1"/>
    <property type="match status" value="1"/>
</dbReference>
<dbReference type="AlphaFoldDB" id="A7AX56"/>
<dbReference type="EMBL" id="AAXT01000006">
    <property type="protein sequence ID" value="EDO05129.1"/>
    <property type="molecule type" value="Genomic_DNA"/>
</dbReference>
<sequence length="391" mass="44008">MARFGCLGRLCSRKPLCYRYFVLSTIERKTRCKIFLAFRVPASSTSVDYTIGNAEILLQNGFRLREGELVADISERLKRGYVNLDGEGSRVLDHYASNGMLCILKRYHRPEDAVSIHFEQRCSNEITSVQKLRKSKHVVTFLETFDYDGFTYFAMEYLWRGSLWSLIRRVDALDLDTAKSFALQLANAIGDMHSKSIAHRDLTSSNIMIGPGGQLKIIDFNLCKPIACGDHRMHSFVGTYCSMPPEVLLCNPEITSPEANAYYGREVDWWYFGSLLYEMLTGKRPFITDDGASGSEFYNTVARSPSSIDFSGIKDAAARDLVERLLNAVPSERLGSTGGVKAVTQHQFFKGVDTQLSSISTVTDFIDARVFECIKVGLVSRTQKPPGHYLR</sequence>
<dbReference type="GO" id="GO:0005524">
    <property type="term" value="F:ATP binding"/>
    <property type="evidence" value="ECO:0007669"/>
    <property type="project" value="UniProtKB-KW"/>
</dbReference>
<dbReference type="STRING" id="5865.A7AX56"/>
<dbReference type="Pfam" id="PF00069">
    <property type="entry name" value="Pkinase"/>
    <property type="match status" value="1"/>
</dbReference>
<evidence type="ECO:0000256" key="1">
    <source>
        <dbReference type="ARBA" id="ARBA00022527"/>
    </source>
</evidence>
<evidence type="ECO:0000259" key="6">
    <source>
        <dbReference type="PROSITE" id="PS50011"/>
    </source>
</evidence>
<keyword evidence="5" id="KW-0067">ATP-binding</keyword>
<dbReference type="VEuPathDB" id="PiroplasmaDB:BBOV_I000350"/>
<organism evidence="7 8">
    <name type="scientific">Babesia bovis</name>
    <dbReference type="NCBI Taxonomy" id="5865"/>
    <lineage>
        <taxon>Eukaryota</taxon>
        <taxon>Sar</taxon>
        <taxon>Alveolata</taxon>
        <taxon>Apicomplexa</taxon>
        <taxon>Aconoidasida</taxon>
        <taxon>Piroplasmida</taxon>
        <taxon>Babesiidae</taxon>
        <taxon>Babesia</taxon>
    </lineage>
</organism>
<comment type="caution">
    <text evidence="7">The sequence shown here is derived from an EMBL/GenBank/DDBJ whole genome shotgun (WGS) entry which is preliminary data.</text>
</comment>
<dbReference type="InterPro" id="IPR000719">
    <property type="entry name" value="Prot_kinase_dom"/>
</dbReference>
<accession>A7AX56</accession>
<name>A7AX56_BABBO</name>
<keyword evidence="1" id="KW-0723">Serine/threonine-protein kinase</keyword>
<protein>
    <submittedName>
        <fullName evidence="7">Protein kinase domain containing protein</fullName>
    </submittedName>
</protein>
<evidence type="ECO:0000256" key="3">
    <source>
        <dbReference type="ARBA" id="ARBA00022741"/>
    </source>
</evidence>
<dbReference type="SUPFAM" id="SSF56112">
    <property type="entry name" value="Protein kinase-like (PK-like)"/>
    <property type="match status" value="1"/>
</dbReference>
<dbReference type="GO" id="GO:0004674">
    <property type="term" value="F:protein serine/threonine kinase activity"/>
    <property type="evidence" value="ECO:0007669"/>
    <property type="project" value="UniProtKB-KW"/>
</dbReference>
<reference evidence="7 8" key="1">
    <citation type="journal article" date="2007" name="PLoS Pathog.">
        <title>Genome sequence of Babesia bovis and comparative analysis of apicomplexan hemoprotozoa.</title>
        <authorList>
            <person name="Brayton K.A."/>
            <person name="Lau A.O.T."/>
            <person name="Herndon D.R."/>
            <person name="Hannick L."/>
            <person name="Kappmeyer L.S."/>
            <person name="Berens S.J."/>
            <person name="Bidwell S.L."/>
            <person name="Brown W.C."/>
            <person name="Crabtree J."/>
            <person name="Fadrosh D."/>
            <person name="Feldblum T."/>
            <person name="Forberger H.A."/>
            <person name="Haas B.J."/>
            <person name="Howell J.M."/>
            <person name="Khouri H."/>
            <person name="Koo H."/>
            <person name="Mann D.J."/>
            <person name="Norimine J."/>
            <person name="Paulsen I.T."/>
            <person name="Radune D."/>
            <person name="Ren Q."/>
            <person name="Smith R.K. Jr."/>
            <person name="Suarez C.E."/>
            <person name="White O."/>
            <person name="Wortman J.R."/>
            <person name="Knowles D.P. Jr."/>
            <person name="McElwain T.F."/>
            <person name="Nene V.M."/>
        </authorList>
    </citation>
    <scope>NUCLEOTIDE SEQUENCE [LARGE SCALE GENOMIC DNA]</scope>
    <source>
        <strain evidence="7">T2Bo</strain>
    </source>
</reference>
<feature type="domain" description="Protein kinase" evidence="6">
    <location>
        <begin position="79"/>
        <end position="349"/>
    </location>
</feature>
<keyword evidence="3" id="KW-0547">Nucleotide-binding</keyword>
<keyword evidence="4 7" id="KW-0418">Kinase</keyword>
<dbReference type="PROSITE" id="PS50011">
    <property type="entry name" value="PROTEIN_KINASE_DOM"/>
    <property type="match status" value="1"/>
</dbReference>
<dbReference type="eggNOG" id="KOG0696">
    <property type="taxonomic scope" value="Eukaryota"/>
</dbReference>
<keyword evidence="8" id="KW-1185">Reference proteome</keyword>
<dbReference type="InParanoid" id="A7AX56"/>
<evidence type="ECO:0000256" key="5">
    <source>
        <dbReference type="ARBA" id="ARBA00022840"/>
    </source>
</evidence>
<keyword evidence="2" id="KW-0808">Transferase</keyword>
<evidence type="ECO:0000256" key="2">
    <source>
        <dbReference type="ARBA" id="ARBA00022679"/>
    </source>
</evidence>
<evidence type="ECO:0000256" key="4">
    <source>
        <dbReference type="ARBA" id="ARBA00022777"/>
    </source>
</evidence>
<dbReference type="OMA" id="IIDFNLC"/>
<dbReference type="Proteomes" id="UP000002173">
    <property type="component" value="Chromosome 1"/>
</dbReference>
<dbReference type="InterPro" id="IPR011009">
    <property type="entry name" value="Kinase-like_dom_sf"/>
</dbReference>
<dbReference type="PANTHER" id="PTHR24351">
    <property type="entry name" value="RIBOSOMAL PROTEIN S6 KINASE"/>
    <property type="match status" value="1"/>
</dbReference>
<proteinExistence type="predicted"/>